<dbReference type="Proteomes" id="UP000007113">
    <property type="component" value="Chromosome"/>
</dbReference>
<dbReference type="AlphaFoldDB" id="G8NYZ7"/>
<keyword evidence="3" id="KW-0378">Hydrolase</keyword>
<accession>G8NYZ7</accession>
<proteinExistence type="predicted"/>
<dbReference type="PANTHER" id="PTHR47199">
    <property type="entry name" value="PHOTOSYSTEM II STABILITY/ASSEMBLY FACTOR HCF136, CHLOROPLASTIC"/>
    <property type="match status" value="1"/>
</dbReference>
<gene>
    <name evidence="3" type="ordered locus">AciX8_1306</name>
</gene>
<dbReference type="HOGENOM" id="CLU_064269_0_0_0"/>
<dbReference type="GO" id="GO:0016787">
    <property type="term" value="F:hydrolase activity"/>
    <property type="evidence" value="ECO:0007669"/>
    <property type="project" value="UniProtKB-KW"/>
</dbReference>
<evidence type="ECO:0000313" key="4">
    <source>
        <dbReference type="Proteomes" id="UP000007113"/>
    </source>
</evidence>
<sequence length="424" mass="45606">MPTLGAKKCAEDGAPNFAVALAFLVVTPVGNLLHPSRHNSTIYTPPMRVPLLLTTLAFATAAHAQWTLQDAHTTASLRGIHSLGHGIAWASGTEGTILRTEDNGTHWQHCTIPPNAEHLDFRGIQAFDNKTAIVMSSGKGDLSRLYQTTDGCQTWTLVLTNPDPEGFWDALTFDPGSKPKYVYGMLVGDPVNGNFVIYRTTDQGNTWQPLAPTTKQHLAVSQKDESLFAASNSAAVMSGPHGQIAFVTGGNGGARFIFYQHHDPCDCKPSEGFSDIKLPIASSESAGAFSIARRQTIKGYILDADFMVVGGDYRRPDSPSASVFVPHRAPIITSLSRRAIPSLTPPHGYRSAVAYDTSTKTWITVGPNGTDISTDDGRNWRALTPGPSDAPDADKNWNALSLPFAVGPHGRIGFLRDNALAPHK</sequence>
<reference evidence="3 4" key="1">
    <citation type="submission" date="2011-11" db="EMBL/GenBank/DDBJ databases">
        <title>Complete sequence of Granulicella mallensis MP5ACTX8.</title>
        <authorList>
            <consortium name="US DOE Joint Genome Institute"/>
            <person name="Lucas S."/>
            <person name="Copeland A."/>
            <person name="Lapidus A."/>
            <person name="Cheng J.-F."/>
            <person name="Goodwin L."/>
            <person name="Pitluck S."/>
            <person name="Peters L."/>
            <person name="Lu M."/>
            <person name="Detter J.C."/>
            <person name="Han C."/>
            <person name="Tapia R."/>
            <person name="Land M."/>
            <person name="Hauser L."/>
            <person name="Kyrpides N."/>
            <person name="Ivanova N."/>
            <person name="Mikhailova N."/>
            <person name="Pagani I."/>
            <person name="Rawat S."/>
            <person name="Mannisto M."/>
            <person name="Haggblom M."/>
            <person name="Woyke T."/>
        </authorList>
    </citation>
    <scope>NUCLEOTIDE SEQUENCE [LARGE SCALE GENOMIC DNA]</scope>
    <source>
        <strain evidence="4">ATCC BAA-1857 / DSM 23137 / MP5ACTX8</strain>
    </source>
</reference>
<dbReference type="KEGG" id="gma:AciX8_1306"/>
<keyword evidence="1" id="KW-0677">Repeat</keyword>
<evidence type="ECO:0000313" key="3">
    <source>
        <dbReference type="EMBL" id="AEU35649.1"/>
    </source>
</evidence>
<dbReference type="Pfam" id="PF15902">
    <property type="entry name" value="Sortilin-Vps10"/>
    <property type="match status" value="1"/>
</dbReference>
<evidence type="ECO:0000256" key="1">
    <source>
        <dbReference type="ARBA" id="ARBA00022737"/>
    </source>
</evidence>
<dbReference type="STRING" id="682795.AciX8_1306"/>
<dbReference type="PANTHER" id="PTHR47199:SF2">
    <property type="entry name" value="PHOTOSYSTEM II STABILITY_ASSEMBLY FACTOR HCF136, CHLOROPLASTIC"/>
    <property type="match status" value="1"/>
</dbReference>
<dbReference type="EMBL" id="CP003130">
    <property type="protein sequence ID" value="AEU35649.1"/>
    <property type="molecule type" value="Genomic_DNA"/>
</dbReference>
<protein>
    <submittedName>
        <fullName evidence="3">Glycosyl hydrolase</fullName>
    </submittedName>
</protein>
<dbReference type="InterPro" id="IPR031778">
    <property type="entry name" value="Sortilin_N"/>
</dbReference>
<dbReference type="eggNOG" id="COG4447">
    <property type="taxonomic scope" value="Bacteria"/>
</dbReference>
<dbReference type="Gene3D" id="2.130.10.10">
    <property type="entry name" value="YVTN repeat-like/Quinoprotein amine dehydrogenase"/>
    <property type="match status" value="1"/>
</dbReference>
<keyword evidence="4" id="KW-1185">Reference proteome</keyword>
<dbReference type="SUPFAM" id="SSF110296">
    <property type="entry name" value="Oligoxyloglucan reducing end-specific cellobiohydrolase"/>
    <property type="match status" value="1"/>
</dbReference>
<feature type="domain" description="Sortilin N-terminal" evidence="2">
    <location>
        <begin position="96"/>
        <end position="221"/>
    </location>
</feature>
<dbReference type="InterPro" id="IPR015943">
    <property type="entry name" value="WD40/YVTN_repeat-like_dom_sf"/>
</dbReference>
<organism evidence="3 4">
    <name type="scientific">Granulicella mallensis (strain ATCC BAA-1857 / DSM 23137 / MP5ACTX8)</name>
    <dbReference type="NCBI Taxonomy" id="682795"/>
    <lineage>
        <taxon>Bacteria</taxon>
        <taxon>Pseudomonadati</taxon>
        <taxon>Acidobacteriota</taxon>
        <taxon>Terriglobia</taxon>
        <taxon>Terriglobales</taxon>
        <taxon>Acidobacteriaceae</taxon>
        <taxon>Granulicella</taxon>
    </lineage>
</organism>
<evidence type="ECO:0000259" key="2">
    <source>
        <dbReference type="Pfam" id="PF15902"/>
    </source>
</evidence>
<name>G8NYZ7_GRAMM</name>